<name>A0A370H5R6_9NOCA</name>
<protein>
    <submittedName>
        <fullName evidence="3">Putative chitinase</fullName>
    </submittedName>
</protein>
<dbReference type="InterPro" id="IPR000726">
    <property type="entry name" value="Glyco_hydro_19_cat"/>
</dbReference>
<keyword evidence="4" id="KW-1185">Reference proteome</keyword>
<organism evidence="3 4">
    <name type="scientific">Nocardia mexicana</name>
    <dbReference type="NCBI Taxonomy" id="279262"/>
    <lineage>
        <taxon>Bacteria</taxon>
        <taxon>Bacillati</taxon>
        <taxon>Actinomycetota</taxon>
        <taxon>Actinomycetes</taxon>
        <taxon>Mycobacteriales</taxon>
        <taxon>Nocardiaceae</taxon>
        <taxon>Nocardia</taxon>
    </lineage>
</organism>
<dbReference type="Gene3D" id="1.10.530.10">
    <property type="match status" value="1"/>
</dbReference>
<dbReference type="PANTHER" id="PTHR34408">
    <property type="entry name" value="FAMILY PROTEIN, PUTATIVE-RELATED"/>
    <property type="match status" value="1"/>
</dbReference>
<dbReference type="OrthoDB" id="3809801at2"/>
<comment type="caution">
    <text evidence="3">The sequence shown here is derived from an EMBL/GenBank/DDBJ whole genome shotgun (WGS) entry which is preliminary data.</text>
</comment>
<dbReference type="GO" id="GO:0004568">
    <property type="term" value="F:chitinase activity"/>
    <property type="evidence" value="ECO:0007669"/>
    <property type="project" value="InterPro"/>
</dbReference>
<dbReference type="GO" id="GO:0016998">
    <property type="term" value="P:cell wall macromolecule catabolic process"/>
    <property type="evidence" value="ECO:0007669"/>
    <property type="project" value="InterPro"/>
</dbReference>
<dbReference type="GO" id="GO:0006032">
    <property type="term" value="P:chitin catabolic process"/>
    <property type="evidence" value="ECO:0007669"/>
    <property type="project" value="InterPro"/>
</dbReference>
<evidence type="ECO:0000313" key="3">
    <source>
        <dbReference type="EMBL" id="RDI51098.1"/>
    </source>
</evidence>
<dbReference type="InterPro" id="IPR023346">
    <property type="entry name" value="Lysozyme-like_dom_sf"/>
</dbReference>
<dbReference type="EMBL" id="QQAZ01000005">
    <property type="protein sequence ID" value="RDI51098.1"/>
    <property type="molecule type" value="Genomic_DNA"/>
</dbReference>
<dbReference type="AlphaFoldDB" id="A0A370H5R6"/>
<evidence type="ECO:0000313" key="4">
    <source>
        <dbReference type="Proteomes" id="UP000255355"/>
    </source>
</evidence>
<feature type="region of interest" description="Disordered" evidence="1">
    <location>
        <begin position="357"/>
        <end position="381"/>
    </location>
</feature>
<proteinExistence type="predicted"/>
<sequence length="393" mass="43149">MGPAPDRIISKFREIAKDAASDRPPFATSPATAGPDNATICPRYGWFGWTVQLSPPPKARKKLTDTVELARAVFQLMVDQLGVGDPAAMPDVNDLLRKAGLVDKKNKSLATDRHNDKVDKIDEVKRGLVDQHTKIADKVAETAKQGTELNSHLWNEVVDLRTAMHAAGSEKLSAKLETSLIDQVLSALQRSWKKFAAVANTNKKDGDELGPLTVSELEALAPKGDPGTLAKYLPYLNEAMRKAGISNPKREAAFLAQVLHETDGLRTLTEYGSEKYFNSNYGPDTAVGRSLGNEKPGDGARFRGRGALQITGRDNYRAAGDSIDVDLVRHPERAADPEHAFDIAGWYWESRELNDEADKGKLDDITREINGGSNGDAEREEYYRKARKVLDAD</sequence>
<accession>A0A370H5R6</accession>
<dbReference type="STRING" id="1210089.GCA_001613165_04735"/>
<feature type="domain" description="Glycoside hydrolase family 19 catalytic" evidence="2">
    <location>
        <begin position="249"/>
        <end position="351"/>
    </location>
</feature>
<dbReference type="Pfam" id="PF00182">
    <property type="entry name" value="Glyco_hydro_19"/>
    <property type="match status" value="1"/>
</dbReference>
<feature type="compositionally biased region" description="Basic and acidic residues" evidence="1">
    <location>
        <begin position="357"/>
        <end position="367"/>
    </location>
</feature>
<dbReference type="InterPro" id="IPR052354">
    <property type="entry name" value="Cell_Wall_Dynamics_Protein"/>
</dbReference>
<evidence type="ECO:0000259" key="2">
    <source>
        <dbReference type="Pfam" id="PF00182"/>
    </source>
</evidence>
<dbReference type="PANTHER" id="PTHR34408:SF1">
    <property type="entry name" value="GLYCOSYL HYDROLASE FAMILY 19 DOMAIN-CONTAINING PROTEIN HI_1415"/>
    <property type="match status" value="1"/>
</dbReference>
<dbReference type="Proteomes" id="UP000255355">
    <property type="component" value="Unassembled WGS sequence"/>
</dbReference>
<dbReference type="SUPFAM" id="SSF53955">
    <property type="entry name" value="Lysozyme-like"/>
    <property type="match status" value="1"/>
</dbReference>
<gene>
    <name evidence="3" type="ORF">DFR68_105575</name>
</gene>
<evidence type="ECO:0000256" key="1">
    <source>
        <dbReference type="SAM" id="MobiDB-lite"/>
    </source>
</evidence>
<reference evidence="3 4" key="1">
    <citation type="submission" date="2018-07" db="EMBL/GenBank/DDBJ databases">
        <title>Genomic Encyclopedia of Type Strains, Phase IV (KMG-IV): sequencing the most valuable type-strain genomes for metagenomic binning, comparative biology and taxonomic classification.</title>
        <authorList>
            <person name="Goeker M."/>
        </authorList>
    </citation>
    <scope>NUCLEOTIDE SEQUENCE [LARGE SCALE GENOMIC DNA]</scope>
    <source>
        <strain evidence="3 4">DSM 44952</strain>
    </source>
</reference>